<dbReference type="OrthoDB" id="9811543at2"/>
<dbReference type="PROSITE" id="PS01102">
    <property type="entry name" value="ZF_DKSA_1"/>
    <property type="match status" value="1"/>
</dbReference>
<feature type="domain" description="Zinc finger DksA/TraR C4-type" evidence="6">
    <location>
        <begin position="87"/>
        <end position="118"/>
    </location>
</feature>
<protein>
    <submittedName>
        <fullName evidence="7">DNA-binding protein</fullName>
    </submittedName>
    <submittedName>
        <fullName evidence="8">Molecular chaperone DnaK</fullName>
    </submittedName>
    <submittedName>
        <fullName evidence="9">TraR/DksA C4-type zinc finger protein</fullName>
    </submittedName>
</protein>
<evidence type="ECO:0000256" key="4">
    <source>
        <dbReference type="PROSITE-ProRule" id="PRU00510"/>
    </source>
</evidence>
<evidence type="ECO:0000256" key="5">
    <source>
        <dbReference type="SAM" id="MobiDB-lite"/>
    </source>
</evidence>
<name>A0A0V8M2J3_9CHLR</name>
<dbReference type="Pfam" id="PF01258">
    <property type="entry name" value="zf-dskA_traR"/>
    <property type="match status" value="1"/>
</dbReference>
<dbReference type="InterPro" id="IPR020458">
    <property type="entry name" value="Znf_DskA_TraR_CS"/>
</dbReference>
<dbReference type="SUPFAM" id="SSF57716">
    <property type="entry name" value="Glucocorticoid receptor-like (DNA-binding domain)"/>
    <property type="match status" value="1"/>
</dbReference>
<dbReference type="EMBL" id="CP141531">
    <property type="protein sequence ID" value="WRO07041.1"/>
    <property type="molecule type" value="Genomic_DNA"/>
</dbReference>
<reference evidence="8 10" key="1">
    <citation type="journal article" date="2015" name="Sci. Rep.">
        <title>A comparative genomics and reductive dehalogenase gene transcription study of two chloroethene-respiring bacteria, Dehalococcoides mccartyi strains MB and 11a.</title>
        <authorList>
            <person name="Low A."/>
            <person name="Shen Z."/>
            <person name="Cheng D."/>
            <person name="Rogers M.J."/>
            <person name="Lee P.K."/>
            <person name="He J."/>
        </authorList>
    </citation>
    <scope>NUCLEOTIDE SEQUENCE [LARGE SCALE GENOMIC DNA]</scope>
    <source>
        <strain evidence="8 10">MB</strain>
    </source>
</reference>
<feature type="zinc finger region" description="dksA C4-type" evidence="4">
    <location>
        <begin position="91"/>
        <end position="115"/>
    </location>
</feature>
<evidence type="ECO:0000313" key="11">
    <source>
        <dbReference type="Proteomes" id="UP000218257"/>
    </source>
</evidence>
<dbReference type="EMBL" id="AP017649">
    <property type="protein sequence ID" value="BAZ97772.1"/>
    <property type="molecule type" value="Genomic_DNA"/>
</dbReference>
<feature type="region of interest" description="Disordered" evidence="5">
    <location>
        <begin position="35"/>
        <end position="60"/>
    </location>
</feature>
<gene>
    <name evidence="8" type="ORF">DA01_04890</name>
    <name evidence="7" type="ORF">DEHALATV1_1144</name>
    <name evidence="9" type="ORF">VLL09_06535</name>
</gene>
<dbReference type="Proteomes" id="UP000053577">
    <property type="component" value="Unassembled WGS sequence"/>
</dbReference>
<evidence type="ECO:0000256" key="2">
    <source>
        <dbReference type="ARBA" id="ARBA00022771"/>
    </source>
</evidence>
<dbReference type="GO" id="GO:0008270">
    <property type="term" value="F:zinc ion binding"/>
    <property type="evidence" value="ECO:0007669"/>
    <property type="project" value="UniProtKB-KW"/>
</dbReference>
<keyword evidence="7" id="KW-0238">DNA-binding</keyword>
<organism evidence="8 10">
    <name type="scientific">Dehalococcoides mccartyi</name>
    <dbReference type="NCBI Taxonomy" id="61435"/>
    <lineage>
        <taxon>Bacteria</taxon>
        <taxon>Bacillati</taxon>
        <taxon>Chloroflexota</taxon>
        <taxon>Dehalococcoidia</taxon>
        <taxon>Dehalococcoidales</taxon>
        <taxon>Dehalococcoidaceae</taxon>
        <taxon>Dehalococcoides</taxon>
    </lineage>
</organism>
<evidence type="ECO:0000313" key="10">
    <source>
        <dbReference type="Proteomes" id="UP000053577"/>
    </source>
</evidence>
<proteinExistence type="predicted"/>
<accession>A0A0V8M2J3</accession>
<dbReference type="InterPro" id="IPR000962">
    <property type="entry name" value="Znf_DskA_TraR"/>
</dbReference>
<evidence type="ECO:0000256" key="3">
    <source>
        <dbReference type="ARBA" id="ARBA00022833"/>
    </source>
</evidence>
<keyword evidence="1" id="KW-0479">Metal-binding</keyword>
<keyword evidence="3" id="KW-0862">Zinc</keyword>
<dbReference type="PATRIC" id="fig|61435.5.peg.962"/>
<feature type="compositionally biased region" description="Basic and acidic residues" evidence="5">
    <location>
        <begin position="35"/>
        <end position="51"/>
    </location>
</feature>
<dbReference type="Proteomes" id="UP000218257">
    <property type="component" value="Chromosome"/>
</dbReference>
<dbReference type="RefSeq" id="WP_010937061.1">
    <property type="nucleotide sequence ID" value="NZ_AP017649.1"/>
</dbReference>
<dbReference type="eggNOG" id="COG1734">
    <property type="taxonomic scope" value="Bacteria"/>
</dbReference>
<dbReference type="PANTHER" id="PTHR33823">
    <property type="entry name" value="RNA POLYMERASE-BINDING TRANSCRIPTION FACTOR DKSA-RELATED"/>
    <property type="match status" value="1"/>
</dbReference>
<dbReference type="PROSITE" id="PS51128">
    <property type="entry name" value="ZF_DKSA_2"/>
    <property type="match status" value="1"/>
</dbReference>
<keyword evidence="2" id="KW-0863">Zinc-finger</keyword>
<evidence type="ECO:0000313" key="8">
    <source>
        <dbReference type="EMBL" id="KSV17982.1"/>
    </source>
</evidence>
<evidence type="ECO:0000313" key="9">
    <source>
        <dbReference type="EMBL" id="WRO07041.1"/>
    </source>
</evidence>
<dbReference type="GeneID" id="3229326"/>
<dbReference type="GO" id="GO:0003677">
    <property type="term" value="F:DNA binding"/>
    <property type="evidence" value="ECO:0007669"/>
    <property type="project" value="UniProtKB-KW"/>
</dbReference>
<dbReference type="AlphaFoldDB" id="A0A0V8M2J3"/>
<evidence type="ECO:0000259" key="6">
    <source>
        <dbReference type="Pfam" id="PF01258"/>
    </source>
</evidence>
<reference evidence="7 11" key="2">
    <citation type="journal article" date="2017" name="Sci. Rep.">
        <title>Isolation and genomic characterization of a Dehalococcoides strain suggests genomic rearrangement during culture.</title>
        <authorList>
            <person name="Yohda M."/>
            <person name="Ikegami K."/>
            <person name="Aita Y."/>
            <person name="Kitajima M."/>
            <person name="Takechi A."/>
            <person name="Iwamoto M."/>
            <person name="Fukuda T."/>
            <person name="Tamura N."/>
            <person name="Shibasaki J."/>
            <person name="Koike S."/>
            <person name="Komatsu D."/>
            <person name="Miyagi S."/>
            <person name="Nishimura M."/>
            <person name="Uchino Y."/>
            <person name="Shiroma A."/>
            <person name="Shimoji M."/>
            <person name="Tamotsu H."/>
            <person name="Ashimine N."/>
            <person name="Shinzato M."/>
            <person name="Ohki S."/>
            <person name="Nakano K."/>
            <person name="Teruya K."/>
            <person name="Satou K."/>
            <person name="Hirano T."/>
            <person name="Yagi O."/>
        </authorList>
    </citation>
    <scope>NUCLEOTIDE SEQUENCE [LARGE SCALE GENOMIC DNA]</scope>
    <source>
        <strain evidence="7 11">UCH-ATV1</strain>
    </source>
</reference>
<evidence type="ECO:0000313" key="7">
    <source>
        <dbReference type="EMBL" id="BAZ97772.1"/>
    </source>
</evidence>
<dbReference type="PANTHER" id="PTHR33823:SF2">
    <property type="entry name" value="RNA POLYMERASE-BINDING TRANSCRIPTION FACTOR DKSA"/>
    <property type="match status" value="1"/>
</dbReference>
<reference evidence="9" key="3">
    <citation type="submission" date="2023-12" db="EMBL/GenBank/DDBJ databases">
        <title>Isolation of organohalide respiring bacteria Dehalococcoides mccartyi strain GPTCE1 in groundwater collected near a chemical plant in Suzhou, China.</title>
        <authorList>
            <person name="Liu G."/>
        </authorList>
    </citation>
    <scope>NUCLEOTIDE SEQUENCE</scope>
    <source>
        <strain evidence="9">GPTCE1</strain>
    </source>
</reference>
<sequence>MVAKKKSGLNPIYRLRLEADLKRLTDQLEQMRSLRVAEDRREGSPFGKREEEATETAELENGLAMEKKLLDQIAETEYALDKYDRGVYGLCEMCKEPIDPARLEALPQARLCMQCKSKAAKSY</sequence>
<dbReference type="Gene3D" id="1.20.120.910">
    <property type="entry name" value="DksA, coiled-coil domain"/>
    <property type="match status" value="1"/>
</dbReference>
<evidence type="ECO:0000256" key="1">
    <source>
        <dbReference type="ARBA" id="ARBA00022723"/>
    </source>
</evidence>
<dbReference type="EMBL" id="JGYD01000018">
    <property type="protein sequence ID" value="KSV17982.1"/>
    <property type="molecule type" value="Genomic_DNA"/>
</dbReference>
<dbReference type="Proteomes" id="UP001327986">
    <property type="component" value="Chromosome"/>
</dbReference>